<evidence type="ECO:0000256" key="1">
    <source>
        <dbReference type="ARBA" id="ARBA00004141"/>
    </source>
</evidence>
<sequence>MFALSEVLATGLLVATLLCIAANTVEVAAKAVGARFVLRNCAEVGIGREWIRYLAVIEAAGVAGLVLGLLGPRLIGLAAAAGLVSYFVAAVATHIRARVFHNIAYPVAFLCLAVAALWHFARSAG</sequence>
<dbReference type="Pfam" id="PF13564">
    <property type="entry name" value="DoxX_2"/>
    <property type="match status" value="1"/>
</dbReference>
<evidence type="ECO:0000256" key="3">
    <source>
        <dbReference type="ARBA" id="ARBA00022989"/>
    </source>
</evidence>
<dbReference type="GO" id="GO:0016020">
    <property type="term" value="C:membrane"/>
    <property type="evidence" value="ECO:0007669"/>
    <property type="project" value="UniProtKB-SubCell"/>
</dbReference>
<keyword evidence="7" id="KW-1185">Reference proteome</keyword>
<dbReference type="InterPro" id="IPR032808">
    <property type="entry name" value="DoxX"/>
</dbReference>
<feature type="transmembrane region" description="Helical" evidence="5">
    <location>
        <begin position="77"/>
        <end position="97"/>
    </location>
</feature>
<feature type="transmembrane region" description="Helical" evidence="5">
    <location>
        <begin position="103"/>
        <end position="121"/>
    </location>
</feature>
<dbReference type="Proteomes" id="UP000004926">
    <property type="component" value="Chromosome"/>
</dbReference>
<gene>
    <name evidence="6" type="ORF">SacmaDRAFT_3800</name>
</gene>
<keyword evidence="3 5" id="KW-1133">Transmembrane helix</keyword>
<organism evidence="6 7">
    <name type="scientific">Saccharomonospora marina XMU15</name>
    <dbReference type="NCBI Taxonomy" id="882083"/>
    <lineage>
        <taxon>Bacteria</taxon>
        <taxon>Bacillati</taxon>
        <taxon>Actinomycetota</taxon>
        <taxon>Actinomycetes</taxon>
        <taxon>Pseudonocardiales</taxon>
        <taxon>Pseudonocardiaceae</taxon>
        <taxon>Saccharomonospora</taxon>
    </lineage>
</organism>
<dbReference type="HOGENOM" id="CLU_126433_1_0_11"/>
<evidence type="ECO:0000256" key="2">
    <source>
        <dbReference type="ARBA" id="ARBA00022692"/>
    </source>
</evidence>
<comment type="subcellular location">
    <subcellularLocation>
        <location evidence="1">Membrane</location>
        <topology evidence="1">Multi-pass membrane protein</topology>
    </subcellularLocation>
</comment>
<evidence type="ECO:0000256" key="4">
    <source>
        <dbReference type="ARBA" id="ARBA00023136"/>
    </source>
</evidence>
<dbReference type="EMBL" id="CM001439">
    <property type="protein sequence ID" value="EHR52009.1"/>
    <property type="molecule type" value="Genomic_DNA"/>
</dbReference>
<keyword evidence="2 5" id="KW-0812">Transmembrane</keyword>
<accession>H5X1U0</accession>
<evidence type="ECO:0008006" key="8">
    <source>
        <dbReference type="Google" id="ProtNLM"/>
    </source>
</evidence>
<evidence type="ECO:0000256" key="5">
    <source>
        <dbReference type="SAM" id="Phobius"/>
    </source>
</evidence>
<evidence type="ECO:0000313" key="7">
    <source>
        <dbReference type="Proteomes" id="UP000004926"/>
    </source>
</evidence>
<keyword evidence="4 5" id="KW-0472">Membrane</keyword>
<reference evidence="6 7" key="1">
    <citation type="journal article" date="2012" name="Stand. Genomic Sci.">
        <title>Genome sequence of the ocean sediment bacterium Saccharomonospora marina type strain (XMU15(T)).</title>
        <authorList>
            <person name="Klenk H.P."/>
            <person name="Lu M."/>
            <person name="Lucas S."/>
            <person name="Lapidus A."/>
            <person name="Copeland A."/>
            <person name="Pitluck S."/>
            <person name="Goodwin L.A."/>
            <person name="Han C."/>
            <person name="Tapia R."/>
            <person name="Brambilla E.M."/>
            <person name="Potter G."/>
            <person name="Land M."/>
            <person name="Ivanova N."/>
            <person name="Rohde M."/>
            <person name="Goker M."/>
            <person name="Detter J.C."/>
            <person name="Li W.J."/>
            <person name="Kyrpides N.C."/>
            <person name="Woyke T."/>
        </authorList>
    </citation>
    <scope>NUCLEOTIDE SEQUENCE [LARGE SCALE GENOMIC DNA]</scope>
    <source>
        <strain evidence="6 7">XMU15</strain>
    </source>
</reference>
<protein>
    <recommendedName>
        <fullName evidence="8">DoxX protein</fullName>
    </recommendedName>
</protein>
<name>H5X1U0_9PSEU</name>
<proteinExistence type="predicted"/>
<dbReference type="AlphaFoldDB" id="H5X1U0"/>
<evidence type="ECO:0000313" key="6">
    <source>
        <dbReference type="EMBL" id="EHR52009.1"/>
    </source>
</evidence>
<dbReference type="STRING" id="882083.SacmaDRAFT_3800"/>